<dbReference type="EMBL" id="CAJHNH020004591">
    <property type="protein sequence ID" value="CAG5131337.1"/>
    <property type="molecule type" value="Genomic_DNA"/>
</dbReference>
<gene>
    <name evidence="8" type="ORF">CUNI_LOCUS16895</name>
</gene>
<dbReference type="Gene3D" id="3.40.50.12780">
    <property type="entry name" value="N-terminal domain of ligase-like"/>
    <property type="match status" value="1"/>
</dbReference>
<reference evidence="8" key="1">
    <citation type="submission" date="2021-04" db="EMBL/GenBank/DDBJ databases">
        <authorList>
            <consortium name="Molecular Ecology Group"/>
        </authorList>
    </citation>
    <scope>NUCLEOTIDE SEQUENCE</scope>
</reference>
<keyword evidence="9" id="KW-1185">Reference proteome</keyword>
<dbReference type="InterPro" id="IPR000873">
    <property type="entry name" value="AMP-dep_synth/lig_dom"/>
</dbReference>
<comment type="catalytic activity">
    <reaction evidence="6">
        <text>a medium-chain fatty acid + ATP + CoA = a medium-chain fatty acyl-CoA + AMP + diphosphate</text>
        <dbReference type="Rhea" id="RHEA:48340"/>
        <dbReference type="ChEBI" id="CHEBI:30616"/>
        <dbReference type="ChEBI" id="CHEBI:33019"/>
        <dbReference type="ChEBI" id="CHEBI:57287"/>
        <dbReference type="ChEBI" id="CHEBI:59558"/>
        <dbReference type="ChEBI" id="CHEBI:90546"/>
        <dbReference type="ChEBI" id="CHEBI:456215"/>
        <dbReference type="EC" id="6.2.1.2"/>
    </reaction>
</comment>
<dbReference type="Gene3D" id="3.30.300.30">
    <property type="match status" value="1"/>
</dbReference>
<feature type="domain" description="AMP-dependent synthetase/ligase" evidence="7">
    <location>
        <begin position="13"/>
        <end position="414"/>
    </location>
</feature>
<dbReference type="SUPFAM" id="SSF56801">
    <property type="entry name" value="Acetyl-CoA synthetase-like"/>
    <property type="match status" value="1"/>
</dbReference>
<comment type="similarity">
    <text evidence="1">Belongs to the ATP-dependent AMP-binding enzyme family.</text>
</comment>
<evidence type="ECO:0000313" key="9">
    <source>
        <dbReference type="Proteomes" id="UP000678393"/>
    </source>
</evidence>
<evidence type="ECO:0000256" key="1">
    <source>
        <dbReference type="ARBA" id="ARBA00006432"/>
    </source>
</evidence>
<evidence type="ECO:0000256" key="3">
    <source>
        <dbReference type="ARBA" id="ARBA00037247"/>
    </source>
</evidence>
<sequence>MVDQFWTLPDVIKHWGQQTPDQEPFIFINKHGRYCTLNASDIYVLAGRFASRLRRCGFEAGDVIANGLPNSPERVITDFGIVMAGCVSLNCQIIEKDGGDFWNTARISECKGVIFPDQTDNPACRLFSKFILDNSQDISGYRDISLPEAEHTAKAFVIIRSPNSTSCTQKNDTKKQNGDISSYDHESFLASLAESDEDVFMAECQPNENAYIFTTSGSTGPCKLVPRSHRELLRMARGYNSPAETKYFNDRQLSWLGGFPFDYFRNCMPRLLQDVLGGHQAQTVQELWTLLKRERCDGAFLAPSDVLQLVKEFEGRPPDFRLKFITTAGVCLRQSAMAALGNITDSITNMYASTETGIIALLTVTDASEFKDCVCGRPPDGVQIRVVDDKMEDVPRGQEGNVLVKSQNMFRHYYNCTPREPAFTPDGWFIIRDRGVLDESGSLSVTCRQGDVVSQGITLIYFSWPESVLGKCPDVREVTVVGIQDAGGDDVMYACVVARPCSGLTEESLLEFYNETFMTSLSKSILKPQIRGVIFYDAFPFNSLGKLEKRKLRDDATARLFQQQVT</sequence>
<comment type="function">
    <text evidence="3">Acyl-CoA synthases catalyze the initial reaction in fatty acid metabolism, by forming a thioester with CoA. Has some preference toward medium-chain substrates. Plays a role in adipocyte differentiation.</text>
</comment>
<evidence type="ECO:0000256" key="4">
    <source>
        <dbReference type="ARBA" id="ARBA00039638"/>
    </source>
</evidence>
<comment type="caution">
    <text evidence="8">The sequence shown here is derived from an EMBL/GenBank/DDBJ whole genome shotgun (WGS) entry which is preliminary data.</text>
</comment>
<keyword evidence="2" id="KW-0436">Ligase</keyword>
<dbReference type="InterPro" id="IPR042099">
    <property type="entry name" value="ANL_N_sf"/>
</dbReference>
<dbReference type="OrthoDB" id="10253869at2759"/>
<dbReference type="AlphaFoldDB" id="A0A8S3ZP75"/>
<dbReference type="Proteomes" id="UP000678393">
    <property type="component" value="Unassembled WGS sequence"/>
</dbReference>
<proteinExistence type="inferred from homology"/>
<comment type="catalytic activity">
    <reaction evidence="5">
        <text>octanoate + ATP + CoA = octanoyl-CoA + AMP + diphosphate</text>
        <dbReference type="Rhea" id="RHEA:33631"/>
        <dbReference type="ChEBI" id="CHEBI:25646"/>
        <dbReference type="ChEBI" id="CHEBI:30616"/>
        <dbReference type="ChEBI" id="CHEBI:33019"/>
        <dbReference type="ChEBI" id="CHEBI:57287"/>
        <dbReference type="ChEBI" id="CHEBI:57386"/>
        <dbReference type="ChEBI" id="CHEBI:456215"/>
    </reaction>
</comment>
<protein>
    <recommendedName>
        <fullName evidence="4">Medium-chain acyl-CoA ligase ACSF2, mitochondrial</fullName>
    </recommendedName>
</protein>
<dbReference type="CDD" id="cd04433">
    <property type="entry name" value="AFD_class_I"/>
    <property type="match status" value="1"/>
</dbReference>
<dbReference type="Pfam" id="PF00501">
    <property type="entry name" value="AMP-binding"/>
    <property type="match status" value="1"/>
</dbReference>
<accession>A0A8S3ZP75</accession>
<evidence type="ECO:0000259" key="7">
    <source>
        <dbReference type="Pfam" id="PF00501"/>
    </source>
</evidence>
<evidence type="ECO:0000256" key="5">
    <source>
        <dbReference type="ARBA" id="ARBA00047319"/>
    </source>
</evidence>
<dbReference type="InterPro" id="IPR045851">
    <property type="entry name" value="AMP-bd_C_sf"/>
</dbReference>
<evidence type="ECO:0000256" key="6">
    <source>
        <dbReference type="ARBA" id="ARBA00048277"/>
    </source>
</evidence>
<name>A0A8S3ZP75_9EUPU</name>
<organism evidence="8 9">
    <name type="scientific">Candidula unifasciata</name>
    <dbReference type="NCBI Taxonomy" id="100452"/>
    <lineage>
        <taxon>Eukaryota</taxon>
        <taxon>Metazoa</taxon>
        <taxon>Spiralia</taxon>
        <taxon>Lophotrochozoa</taxon>
        <taxon>Mollusca</taxon>
        <taxon>Gastropoda</taxon>
        <taxon>Heterobranchia</taxon>
        <taxon>Euthyneura</taxon>
        <taxon>Panpulmonata</taxon>
        <taxon>Eupulmonata</taxon>
        <taxon>Stylommatophora</taxon>
        <taxon>Helicina</taxon>
        <taxon>Helicoidea</taxon>
        <taxon>Geomitridae</taxon>
        <taxon>Candidula</taxon>
    </lineage>
</organism>
<dbReference type="GO" id="GO:0006631">
    <property type="term" value="P:fatty acid metabolic process"/>
    <property type="evidence" value="ECO:0007669"/>
    <property type="project" value="TreeGrafter"/>
</dbReference>
<dbReference type="PANTHER" id="PTHR43201">
    <property type="entry name" value="ACYL-COA SYNTHETASE"/>
    <property type="match status" value="1"/>
</dbReference>
<evidence type="ECO:0000313" key="8">
    <source>
        <dbReference type="EMBL" id="CAG5131337.1"/>
    </source>
</evidence>
<dbReference type="PANTHER" id="PTHR43201:SF5">
    <property type="entry name" value="MEDIUM-CHAIN ACYL-COA LIGASE ACSF2, MITOCHONDRIAL"/>
    <property type="match status" value="1"/>
</dbReference>
<evidence type="ECO:0000256" key="2">
    <source>
        <dbReference type="ARBA" id="ARBA00022598"/>
    </source>
</evidence>
<dbReference type="GO" id="GO:0031956">
    <property type="term" value="F:medium-chain fatty acid-CoA ligase activity"/>
    <property type="evidence" value="ECO:0007669"/>
    <property type="project" value="UniProtKB-EC"/>
</dbReference>